<dbReference type="GO" id="GO:0008270">
    <property type="term" value="F:zinc ion binding"/>
    <property type="evidence" value="ECO:0007669"/>
    <property type="project" value="TreeGrafter"/>
</dbReference>
<keyword evidence="8" id="KW-0805">Transcription regulation</keyword>
<dbReference type="PANTHER" id="PTHR33202">
    <property type="entry name" value="ZINC UPTAKE REGULATION PROTEIN"/>
    <property type="match status" value="1"/>
</dbReference>
<evidence type="ECO:0000256" key="12">
    <source>
        <dbReference type="PIRSR" id="PIRSR602481-2"/>
    </source>
</evidence>
<protein>
    <submittedName>
        <fullName evidence="13">Fur family transcriptional regulator, ferric uptake regulator</fullName>
    </submittedName>
</protein>
<feature type="binding site" evidence="12">
    <location>
        <position position="146"/>
    </location>
    <ligand>
        <name>Fe cation</name>
        <dbReference type="ChEBI" id="CHEBI:24875"/>
    </ligand>
</feature>
<accession>A0A1G7E328</accession>
<dbReference type="InterPro" id="IPR036390">
    <property type="entry name" value="WH_DNA-bd_sf"/>
</dbReference>
<feature type="binding site" evidence="12">
    <location>
        <position position="129"/>
    </location>
    <ligand>
        <name>Fe cation</name>
        <dbReference type="ChEBI" id="CHEBI:24875"/>
    </ligand>
</feature>
<dbReference type="InterPro" id="IPR036388">
    <property type="entry name" value="WH-like_DNA-bd_sf"/>
</dbReference>
<dbReference type="InterPro" id="IPR043135">
    <property type="entry name" value="Fur_C"/>
</dbReference>
<dbReference type="Proteomes" id="UP000198614">
    <property type="component" value="Unassembled WGS sequence"/>
</dbReference>
<keyword evidence="12" id="KW-0408">Iron</keyword>
<keyword evidence="4" id="KW-0963">Cytoplasm</keyword>
<evidence type="ECO:0000256" key="7">
    <source>
        <dbReference type="ARBA" id="ARBA00022833"/>
    </source>
</evidence>
<organism evidence="13 14">
    <name type="scientific">Streptomyces griseoaurantiacus</name>
    <dbReference type="NCBI Taxonomy" id="68213"/>
    <lineage>
        <taxon>Bacteria</taxon>
        <taxon>Bacillati</taxon>
        <taxon>Actinomycetota</taxon>
        <taxon>Actinomycetes</taxon>
        <taxon>Kitasatosporales</taxon>
        <taxon>Streptomycetaceae</taxon>
        <taxon>Streptomyces</taxon>
        <taxon>Streptomyces aurantiacus group</taxon>
    </lineage>
</organism>
<dbReference type="GO" id="GO:0003700">
    <property type="term" value="F:DNA-binding transcription factor activity"/>
    <property type="evidence" value="ECO:0007669"/>
    <property type="project" value="InterPro"/>
</dbReference>
<dbReference type="PANTHER" id="PTHR33202:SF2">
    <property type="entry name" value="FERRIC UPTAKE REGULATION PROTEIN"/>
    <property type="match status" value="1"/>
</dbReference>
<gene>
    <name evidence="13" type="ORF">SAMN05216260_102454</name>
</gene>
<keyword evidence="6 11" id="KW-0479">Metal-binding</keyword>
<evidence type="ECO:0000256" key="2">
    <source>
        <dbReference type="ARBA" id="ARBA00007957"/>
    </source>
</evidence>
<evidence type="ECO:0000256" key="4">
    <source>
        <dbReference type="ARBA" id="ARBA00022490"/>
    </source>
</evidence>
<feature type="binding site" evidence="11">
    <location>
        <position position="154"/>
    </location>
    <ligand>
        <name>Zn(2+)</name>
        <dbReference type="ChEBI" id="CHEBI:29105"/>
    </ligand>
</feature>
<dbReference type="Gene3D" id="1.10.10.10">
    <property type="entry name" value="Winged helix-like DNA-binding domain superfamily/Winged helix DNA-binding domain"/>
    <property type="match status" value="1"/>
</dbReference>
<proteinExistence type="inferred from homology"/>
<evidence type="ECO:0000256" key="11">
    <source>
        <dbReference type="PIRSR" id="PIRSR602481-1"/>
    </source>
</evidence>
<keyword evidence="5" id="KW-0678">Repressor</keyword>
<feature type="binding site" evidence="11">
    <location>
        <position position="157"/>
    </location>
    <ligand>
        <name>Zn(2+)</name>
        <dbReference type="ChEBI" id="CHEBI:29105"/>
    </ligand>
</feature>
<comment type="subcellular location">
    <subcellularLocation>
        <location evidence="1">Cytoplasm</location>
    </subcellularLocation>
</comment>
<dbReference type="GO" id="GO:1900376">
    <property type="term" value="P:regulation of secondary metabolite biosynthetic process"/>
    <property type="evidence" value="ECO:0007669"/>
    <property type="project" value="TreeGrafter"/>
</dbReference>
<evidence type="ECO:0000256" key="3">
    <source>
        <dbReference type="ARBA" id="ARBA00011738"/>
    </source>
</evidence>
<sequence>MEIMFNYPDATAGPTLREAGIVHGSSAGEQRPGWRSTRQRNAILRVLRDSPDFVSARALHEALTAGGTAIGLTTVYRTLATLERDGHVDVVRDRTGERLYRPRPAEGHRHYLVCRRCGLSRAVESEDVERWADAVAADTGFADVEHTVELTGVCAHCQQKSTIGNDFHIDPSHTWF</sequence>
<dbReference type="Gene3D" id="3.30.1490.190">
    <property type="match status" value="1"/>
</dbReference>
<dbReference type="SUPFAM" id="SSF46785">
    <property type="entry name" value="Winged helix' DNA-binding domain"/>
    <property type="match status" value="1"/>
</dbReference>
<feature type="binding site" evidence="11">
    <location>
        <position position="117"/>
    </location>
    <ligand>
        <name>Zn(2+)</name>
        <dbReference type="ChEBI" id="CHEBI:29105"/>
    </ligand>
</feature>
<dbReference type="Pfam" id="PF01475">
    <property type="entry name" value="FUR"/>
    <property type="match status" value="1"/>
</dbReference>
<comment type="similarity">
    <text evidence="2">Belongs to the Fur family.</text>
</comment>
<dbReference type="CDD" id="cd07153">
    <property type="entry name" value="Fur_like"/>
    <property type="match status" value="1"/>
</dbReference>
<dbReference type="AlphaFoldDB" id="A0A1G7E328"/>
<evidence type="ECO:0000256" key="1">
    <source>
        <dbReference type="ARBA" id="ARBA00004496"/>
    </source>
</evidence>
<name>A0A1G7E328_9ACTN</name>
<keyword evidence="7 11" id="KW-0862">Zinc</keyword>
<evidence type="ECO:0000313" key="13">
    <source>
        <dbReference type="EMBL" id="SDE58052.1"/>
    </source>
</evidence>
<evidence type="ECO:0000256" key="6">
    <source>
        <dbReference type="ARBA" id="ARBA00022723"/>
    </source>
</evidence>
<dbReference type="GO" id="GO:0000976">
    <property type="term" value="F:transcription cis-regulatory region binding"/>
    <property type="evidence" value="ECO:0007669"/>
    <property type="project" value="TreeGrafter"/>
</dbReference>
<reference evidence="13 14" key="1">
    <citation type="submission" date="2016-10" db="EMBL/GenBank/DDBJ databases">
        <authorList>
            <person name="de Groot N.N."/>
        </authorList>
    </citation>
    <scope>NUCLEOTIDE SEQUENCE [LARGE SCALE GENOMIC DNA]</scope>
    <source>
        <strain evidence="13 14">CGMCC 4.1859</strain>
    </source>
</reference>
<dbReference type="InterPro" id="IPR002481">
    <property type="entry name" value="FUR"/>
</dbReference>
<comment type="cofactor">
    <cofactor evidence="12">
        <name>Mn(2+)</name>
        <dbReference type="ChEBI" id="CHEBI:29035"/>
    </cofactor>
    <cofactor evidence="12">
        <name>Fe(2+)</name>
        <dbReference type="ChEBI" id="CHEBI:29033"/>
    </cofactor>
    <text evidence="12">Binds 1 Mn(2+) or Fe(2+) ion per subunit.</text>
</comment>
<dbReference type="GO" id="GO:0045892">
    <property type="term" value="P:negative regulation of DNA-templated transcription"/>
    <property type="evidence" value="ECO:0007669"/>
    <property type="project" value="TreeGrafter"/>
</dbReference>
<keyword evidence="10" id="KW-0804">Transcription</keyword>
<evidence type="ECO:0000256" key="9">
    <source>
        <dbReference type="ARBA" id="ARBA00023125"/>
    </source>
</evidence>
<dbReference type="GO" id="GO:0005829">
    <property type="term" value="C:cytosol"/>
    <property type="evidence" value="ECO:0007669"/>
    <property type="project" value="TreeGrafter"/>
</dbReference>
<evidence type="ECO:0000256" key="8">
    <source>
        <dbReference type="ARBA" id="ARBA00023015"/>
    </source>
</evidence>
<evidence type="ECO:0000256" key="10">
    <source>
        <dbReference type="ARBA" id="ARBA00023163"/>
    </source>
</evidence>
<comment type="cofactor">
    <cofactor evidence="11">
        <name>Zn(2+)</name>
        <dbReference type="ChEBI" id="CHEBI:29105"/>
    </cofactor>
    <text evidence="11">Binds 1 zinc ion per subunit.</text>
</comment>
<dbReference type="EMBL" id="FNAX01000002">
    <property type="protein sequence ID" value="SDE58052.1"/>
    <property type="molecule type" value="Genomic_DNA"/>
</dbReference>
<feature type="binding site" evidence="11">
    <location>
        <position position="114"/>
    </location>
    <ligand>
        <name>Zn(2+)</name>
        <dbReference type="ChEBI" id="CHEBI:29105"/>
    </ligand>
</feature>
<evidence type="ECO:0000313" key="14">
    <source>
        <dbReference type="Proteomes" id="UP000198614"/>
    </source>
</evidence>
<comment type="subunit">
    <text evidence="3">Homodimer.</text>
</comment>
<keyword evidence="9" id="KW-0238">DNA-binding</keyword>
<evidence type="ECO:0000256" key="5">
    <source>
        <dbReference type="ARBA" id="ARBA00022491"/>
    </source>
</evidence>